<dbReference type="AlphaFoldDB" id="A0A8K0C5V4"/>
<name>A0A8K0C5V4_IGNLU</name>
<reference evidence="5" key="1">
    <citation type="submission" date="2019-08" db="EMBL/GenBank/DDBJ databases">
        <title>The genome of the North American firefly Photinus pyralis.</title>
        <authorList>
            <consortium name="Photinus pyralis genome working group"/>
            <person name="Fallon T.R."/>
            <person name="Sander Lower S.E."/>
            <person name="Weng J.-K."/>
        </authorList>
    </citation>
    <scope>NUCLEOTIDE SEQUENCE</scope>
    <source>
        <strain evidence="5">TRF0915ILg1</strain>
        <tissue evidence="5">Whole body</tissue>
    </source>
</reference>
<feature type="domain" description="E3 ubiquitin-protein ligase APD1-4 N-terminal" evidence="3">
    <location>
        <begin position="90"/>
        <end position="159"/>
    </location>
</feature>
<feature type="domain" description="E3 ubiquitin-protein ligase APD1-4 middle" evidence="4">
    <location>
        <begin position="458"/>
        <end position="565"/>
    </location>
</feature>
<dbReference type="InterPro" id="IPR032008">
    <property type="entry name" value="APD1-4_N"/>
</dbReference>
<evidence type="ECO:0000313" key="6">
    <source>
        <dbReference type="Proteomes" id="UP000801492"/>
    </source>
</evidence>
<evidence type="ECO:0000259" key="4">
    <source>
        <dbReference type="Pfam" id="PF16041"/>
    </source>
</evidence>
<keyword evidence="2" id="KW-1133">Transmembrane helix</keyword>
<dbReference type="Pfam" id="PF16040">
    <property type="entry name" value="APD1-4_N"/>
    <property type="match status" value="1"/>
</dbReference>
<dbReference type="PANTHER" id="PTHR39077:SF1">
    <property type="entry name" value="E3 UBIQUITIN-PROTEIN LIGASE APD1-4 MIDDLE DOMAIN-CONTAINING PROTEIN"/>
    <property type="match status" value="1"/>
</dbReference>
<keyword evidence="2" id="KW-0812">Transmembrane</keyword>
<sequence length="569" mass="65211">MVQHFINLEEFPLQQHSSYRKRPTSFKGPLRVVKLCIFGIALPAIFISLPLYLRYHVYAMQLYPFAVSDMRLLDRSISTVWCQKQTVKLNTTFNAFVLPHHPQVAPDRKPLSMERTLYLDDDMKEYWGFYLLKGSTVTISTCVRWPGASLIVIRGHKHLHECAYIGDDSSEELEELLELVKEGIYVNTNDTSLSDAFPNAPRIMKRHRSDVRFHHPLHNGSATNHSISEEEENDDVSDITDPRLIKSLLEMLSTKSTKKDSGRHHKHNNSKNVNNTALTVNETNSQSQDYSVENATMVESEKLQNVSSSEELFQEITNKLDALGDRQHRVLQKLNDRITKQSDNDNKQSQNDQTARRKREITIATAIEEHFNADDEKRDKAIEEGFTADGIAEHRGTINETTLNDRSRSEFWSSFSSSEEALLNCEGLILNLPLTPHSKCSADRYEEDLKDASLANTVTYLVPRNGYYFFVFNSENEIQTNYIRVHFNLNKTVYDVSHSTSSCANKTDSCALDLSFFSEDKMVMELPPLVNESRWNEEFIVVSECEPRTLIYMCCVLAVPVLVVLFAFQ</sequence>
<comment type="caution">
    <text evidence="5">The sequence shown here is derived from an EMBL/GenBank/DDBJ whole genome shotgun (WGS) entry which is preliminary data.</text>
</comment>
<evidence type="ECO:0000256" key="2">
    <source>
        <dbReference type="SAM" id="Phobius"/>
    </source>
</evidence>
<evidence type="ECO:0000313" key="5">
    <source>
        <dbReference type="EMBL" id="KAF2879332.1"/>
    </source>
</evidence>
<keyword evidence="2" id="KW-0472">Membrane</keyword>
<protein>
    <recommendedName>
        <fullName evidence="7">E3 ubiquitin-protein ligase APD1-4 middle domain-containing protein</fullName>
    </recommendedName>
</protein>
<organism evidence="5 6">
    <name type="scientific">Ignelater luminosus</name>
    <name type="common">Cucubano</name>
    <name type="synonym">Pyrophorus luminosus</name>
    <dbReference type="NCBI Taxonomy" id="2038154"/>
    <lineage>
        <taxon>Eukaryota</taxon>
        <taxon>Metazoa</taxon>
        <taxon>Ecdysozoa</taxon>
        <taxon>Arthropoda</taxon>
        <taxon>Hexapoda</taxon>
        <taxon>Insecta</taxon>
        <taxon>Pterygota</taxon>
        <taxon>Neoptera</taxon>
        <taxon>Endopterygota</taxon>
        <taxon>Coleoptera</taxon>
        <taxon>Polyphaga</taxon>
        <taxon>Elateriformia</taxon>
        <taxon>Elateroidea</taxon>
        <taxon>Elateridae</taxon>
        <taxon>Agrypninae</taxon>
        <taxon>Pyrophorini</taxon>
        <taxon>Ignelater</taxon>
    </lineage>
</organism>
<accession>A0A8K0C5V4</accession>
<evidence type="ECO:0000259" key="3">
    <source>
        <dbReference type="Pfam" id="PF16040"/>
    </source>
</evidence>
<feature type="region of interest" description="Disordered" evidence="1">
    <location>
        <begin position="214"/>
        <end position="238"/>
    </location>
</feature>
<feature type="transmembrane region" description="Helical" evidence="2">
    <location>
        <begin position="550"/>
        <end position="568"/>
    </location>
</feature>
<feature type="transmembrane region" description="Helical" evidence="2">
    <location>
        <begin position="32"/>
        <end position="53"/>
    </location>
</feature>
<keyword evidence="6" id="KW-1185">Reference proteome</keyword>
<feature type="compositionally biased region" description="Basic and acidic residues" evidence="1">
    <location>
        <begin position="336"/>
        <end position="346"/>
    </location>
</feature>
<feature type="compositionally biased region" description="Acidic residues" evidence="1">
    <location>
        <begin position="229"/>
        <end position="238"/>
    </location>
</feature>
<dbReference type="InterPro" id="IPR032010">
    <property type="entry name" value="APD1-4_M"/>
</dbReference>
<feature type="region of interest" description="Disordered" evidence="1">
    <location>
        <begin position="336"/>
        <end position="358"/>
    </location>
</feature>
<evidence type="ECO:0008006" key="7">
    <source>
        <dbReference type="Google" id="ProtNLM"/>
    </source>
</evidence>
<evidence type="ECO:0000256" key="1">
    <source>
        <dbReference type="SAM" id="MobiDB-lite"/>
    </source>
</evidence>
<gene>
    <name evidence="5" type="ORF">ILUMI_26843</name>
</gene>
<feature type="region of interest" description="Disordered" evidence="1">
    <location>
        <begin position="255"/>
        <end position="277"/>
    </location>
</feature>
<dbReference type="Proteomes" id="UP000801492">
    <property type="component" value="Unassembled WGS sequence"/>
</dbReference>
<proteinExistence type="predicted"/>
<dbReference type="PANTHER" id="PTHR39077">
    <property type="entry name" value="DUF4793 DOMAIN-CONTAINING PROTEIN"/>
    <property type="match status" value="1"/>
</dbReference>
<dbReference type="Pfam" id="PF16041">
    <property type="entry name" value="APD1-4_M"/>
    <property type="match status" value="1"/>
</dbReference>
<dbReference type="EMBL" id="VTPC01091188">
    <property type="protein sequence ID" value="KAF2879332.1"/>
    <property type="molecule type" value="Genomic_DNA"/>
</dbReference>
<dbReference type="OrthoDB" id="6435218at2759"/>